<name>A0A161I847_9BURK</name>
<dbReference type="OrthoDB" id="9801056at2"/>
<dbReference type="SUPFAM" id="SSF51735">
    <property type="entry name" value="NAD(P)-binding Rossmann-fold domains"/>
    <property type="match status" value="1"/>
</dbReference>
<dbReference type="STRING" id="1804984.AYM40_31230"/>
<dbReference type="AlphaFoldDB" id="A0A161I847"/>
<dbReference type="PANTHER" id="PTHR43103">
    <property type="entry name" value="NUCLEOSIDE-DIPHOSPHATE-SUGAR EPIMERASE"/>
    <property type="match status" value="1"/>
</dbReference>
<keyword evidence="2" id="KW-1185">Reference proteome</keyword>
<sequence>MKVLVTGGAGFLGQRLARELLARGAVKDEHGKPQAITELVLLDVVHGSDFGDSRVLNLPGISVSVDEMVAALREVAGEEAVKRIVWAPDARVEKIVGSWPGQWDSARAERLGLSGDRSFADVIRGYIADEQIPIS</sequence>
<dbReference type="Proteomes" id="UP000076852">
    <property type="component" value="Chromosome 2"/>
</dbReference>
<dbReference type="EMBL" id="CP014579">
    <property type="protein sequence ID" value="ANB76653.1"/>
    <property type="molecule type" value="Genomic_DNA"/>
</dbReference>
<gene>
    <name evidence="1" type="ORF">AYM40_31230</name>
</gene>
<accession>A0A161I847</accession>
<evidence type="ECO:0008006" key="3">
    <source>
        <dbReference type="Google" id="ProtNLM"/>
    </source>
</evidence>
<evidence type="ECO:0000313" key="1">
    <source>
        <dbReference type="EMBL" id="ANB76653.1"/>
    </source>
</evidence>
<dbReference type="Gene3D" id="3.40.50.720">
    <property type="entry name" value="NAD(P)-binding Rossmann-like Domain"/>
    <property type="match status" value="2"/>
</dbReference>
<evidence type="ECO:0000313" key="2">
    <source>
        <dbReference type="Proteomes" id="UP000076852"/>
    </source>
</evidence>
<reference evidence="1 2" key="1">
    <citation type="journal article" date="2016" name="Gene">
        <title>PacBio SMRT assembly of a complex multi-replicon genome reveals chlorocatechol degradative operon in a region of genome plasticity.</title>
        <authorList>
            <person name="Ricker N."/>
            <person name="Shen S.Y."/>
            <person name="Goordial J."/>
            <person name="Jin S."/>
            <person name="Fulthorpe R.R."/>
        </authorList>
    </citation>
    <scope>NUCLEOTIDE SEQUENCE [LARGE SCALE GENOMIC DNA]</scope>
    <source>
        <strain evidence="1 2">OLGA172</strain>
    </source>
</reference>
<dbReference type="InterPro" id="IPR036291">
    <property type="entry name" value="NAD(P)-bd_dom_sf"/>
</dbReference>
<dbReference type="KEGG" id="buz:AYM40_31230"/>
<dbReference type="Gene3D" id="3.90.25.10">
    <property type="entry name" value="UDP-galactose 4-epimerase, domain 1"/>
    <property type="match status" value="1"/>
</dbReference>
<dbReference type="PANTHER" id="PTHR43103:SF3">
    <property type="entry name" value="ADP-L-GLYCERO-D-MANNO-HEPTOSE-6-EPIMERASE"/>
    <property type="match status" value="1"/>
</dbReference>
<proteinExistence type="predicted"/>
<organism evidence="1 2">
    <name type="scientific">Paraburkholderia phytofirmans OLGA172</name>
    <dbReference type="NCBI Taxonomy" id="1417228"/>
    <lineage>
        <taxon>Bacteria</taxon>
        <taxon>Pseudomonadati</taxon>
        <taxon>Pseudomonadota</taxon>
        <taxon>Betaproteobacteria</taxon>
        <taxon>Burkholderiales</taxon>
        <taxon>Burkholderiaceae</taxon>
        <taxon>Paraburkholderia</taxon>
    </lineage>
</organism>
<protein>
    <recommendedName>
        <fullName evidence="3">NAD-dependent epimerase/dehydratase domain-containing protein</fullName>
    </recommendedName>
</protein>